<dbReference type="GO" id="GO:0006406">
    <property type="term" value="P:mRNA export from nucleus"/>
    <property type="evidence" value="ECO:0007669"/>
    <property type="project" value="TreeGrafter"/>
</dbReference>
<evidence type="ECO:0000256" key="2">
    <source>
        <dbReference type="ARBA" id="ARBA00022574"/>
    </source>
</evidence>
<dbReference type="InterPro" id="IPR042626">
    <property type="entry name" value="THOC6"/>
</dbReference>
<reference evidence="3 4" key="1">
    <citation type="journal article" date="2015" name="Genome Biol. Evol.">
        <title>Comparative Genomics of a Bacterivorous Green Alga Reveals Evolutionary Causalities and Consequences of Phago-Mixotrophic Mode of Nutrition.</title>
        <authorList>
            <person name="Burns J.A."/>
            <person name="Paasch A."/>
            <person name="Narechania A."/>
            <person name="Kim E."/>
        </authorList>
    </citation>
    <scope>NUCLEOTIDE SEQUENCE [LARGE SCALE GENOMIC DNA]</scope>
    <source>
        <strain evidence="3 4">PLY_AMNH</strain>
    </source>
</reference>
<evidence type="ECO:0000313" key="3">
    <source>
        <dbReference type="EMBL" id="KAK3246649.1"/>
    </source>
</evidence>
<keyword evidence="2" id="KW-0853">WD repeat</keyword>
<dbReference type="PANTHER" id="PTHR44411">
    <property type="entry name" value="THO COMPLEX SUBUNIT 6 HOMOLOG"/>
    <property type="match status" value="1"/>
</dbReference>
<dbReference type="Gene3D" id="2.130.10.10">
    <property type="entry name" value="YVTN repeat-like/Quinoprotein amine dehydrogenase"/>
    <property type="match status" value="1"/>
</dbReference>
<dbReference type="PANTHER" id="PTHR44411:SF1">
    <property type="entry name" value="THO COMPLEX SUBUNIT 6 HOMOLOG"/>
    <property type="match status" value="1"/>
</dbReference>
<dbReference type="AlphaFoldDB" id="A0AAE0C2M7"/>
<gene>
    <name evidence="3" type="ORF">CYMTET_43820</name>
</gene>
<dbReference type="Pfam" id="PF00400">
    <property type="entry name" value="WD40"/>
    <property type="match status" value="2"/>
</dbReference>
<feature type="non-terminal residue" evidence="3">
    <location>
        <position position="172"/>
    </location>
</feature>
<dbReference type="InterPro" id="IPR001680">
    <property type="entry name" value="WD40_rpt"/>
</dbReference>
<dbReference type="GO" id="GO:0000347">
    <property type="term" value="C:THO complex"/>
    <property type="evidence" value="ECO:0007669"/>
    <property type="project" value="TreeGrafter"/>
</dbReference>
<name>A0AAE0C2M7_9CHLO</name>
<dbReference type="SMART" id="SM00320">
    <property type="entry name" value="WD40"/>
    <property type="match status" value="2"/>
</dbReference>
<comment type="caution">
    <text evidence="3">The sequence shown here is derived from an EMBL/GenBank/DDBJ whole genome shotgun (WGS) entry which is preliminary data.</text>
</comment>
<dbReference type="InterPro" id="IPR036322">
    <property type="entry name" value="WD40_repeat_dom_sf"/>
</dbReference>
<accession>A0AAE0C2M7</accession>
<dbReference type="GO" id="GO:0000346">
    <property type="term" value="C:transcription export complex"/>
    <property type="evidence" value="ECO:0007669"/>
    <property type="project" value="TreeGrafter"/>
</dbReference>
<evidence type="ECO:0000313" key="4">
    <source>
        <dbReference type="Proteomes" id="UP001190700"/>
    </source>
</evidence>
<dbReference type="Proteomes" id="UP001190700">
    <property type="component" value="Unassembled WGS sequence"/>
</dbReference>
<protein>
    <submittedName>
        <fullName evidence="3">Uncharacterized protein</fullName>
    </submittedName>
</protein>
<organism evidence="3 4">
    <name type="scientific">Cymbomonas tetramitiformis</name>
    <dbReference type="NCBI Taxonomy" id="36881"/>
    <lineage>
        <taxon>Eukaryota</taxon>
        <taxon>Viridiplantae</taxon>
        <taxon>Chlorophyta</taxon>
        <taxon>Pyramimonadophyceae</taxon>
        <taxon>Pyramimonadales</taxon>
        <taxon>Pyramimonadaceae</taxon>
        <taxon>Cymbomonas</taxon>
    </lineage>
</organism>
<comment type="similarity">
    <text evidence="1">Belongs to the WD repeat THOC6 family.</text>
</comment>
<dbReference type="InterPro" id="IPR015943">
    <property type="entry name" value="WD40/YVTN_repeat-like_dom_sf"/>
</dbReference>
<proteinExistence type="inferred from homology"/>
<sequence>MPRFLICASSSGRISLFHMKDIVKENSAAPQPALSFQAHKGAAYTLTFHGQGEDLLLLSGGDDGRILGWRWDELEQAVDASTLKRGGQKATPDAVPSPSFELQAPQVVGPYNTLLPVSEVNSLAATASPGAVLSGGGDGVCYLWDLAAQRPVTSMKVRRGNATDDLNEGEEG</sequence>
<dbReference type="EMBL" id="LGRX02029605">
    <property type="protein sequence ID" value="KAK3246649.1"/>
    <property type="molecule type" value="Genomic_DNA"/>
</dbReference>
<evidence type="ECO:0000256" key="1">
    <source>
        <dbReference type="ARBA" id="ARBA00009728"/>
    </source>
</evidence>
<keyword evidence="4" id="KW-1185">Reference proteome</keyword>
<dbReference type="SUPFAM" id="SSF50978">
    <property type="entry name" value="WD40 repeat-like"/>
    <property type="match status" value="1"/>
</dbReference>